<dbReference type="InterPro" id="IPR036638">
    <property type="entry name" value="HLH_DNA-bd_sf"/>
</dbReference>
<proteinExistence type="predicted"/>
<dbReference type="Proteomes" id="UP000243052">
    <property type="component" value="Chromosome v"/>
</dbReference>
<gene>
    <name evidence="3" type="ORF">AW171_hschr52994</name>
</gene>
<dbReference type="Pfam" id="PF00010">
    <property type="entry name" value="HLH"/>
    <property type="match status" value="1"/>
</dbReference>
<dbReference type="GeneID" id="28724337"/>
<protein>
    <submittedName>
        <fullName evidence="3">HEL220Wp</fullName>
    </submittedName>
</protein>
<evidence type="ECO:0000256" key="1">
    <source>
        <dbReference type="SAM" id="MobiDB-lite"/>
    </source>
</evidence>
<dbReference type="PANTHER" id="PTHR47336:SF3">
    <property type="entry name" value="SERINE-RICH PROTEIN TYE7"/>
    <property type="match status" value="1"/>
</dbReference>
<dbReference type="InterPro" id="IPR052099">
    <property type="entry name" value="Regulatory_TF_Diverse"/>
</dbReference>
<sequence>MSLSMMNNTAANSFDEWLAHGKPGKEWNISETGLEDTSSAGSPTEAFNSLFDPSNVLGQQSDSDTLFTTSNDVSVMNSPTQVKHEDCEELKFNLGLLGSPLDFELLDSAVNAAAMRKDARAENDDGDDRTMHDKNNNNTNDDDTTTTNNNNNNNNNNSRNEKNEFYKPAQDYDDQTTYTNSIPDTRKRKRAPRKRLTPHQKEAHNKIEKRYRININTKIANLQQIIPWLASEKTAFEVGDALKSGGDDASAGTSKLNKSIILEKAVDYILYLQNNERLYQLEVQRLKSELATLKKGL</sequence>
<organism evidence="3 4">
    <name type="scientific">Eremothecium sinecaudum</name>
    <dbReference type="NCBI Taxonomy" id="45286"/>
    <lineage>
        <taxon>Eukaryota</taxon>
        <taxon>Fungi</taxon>
        <taxon>Dikarya</taxon>
        <taxon>Ascomycota</taxon>
        <taxon>Saccharomycotina</taxon>
        <taxon>Saccharomycetes</taxon>
        <taxon>Saccharomycetales</taxon>
        <taxon>Saccharomycetaceae</taxon>
        <taxon>Eremothecium</taxon>
    </lineage>
</organism>
<dbReference type="STRING" id="45286.A0A109UZD0"/>
<keyword evidence="4" id="KW-1185">Reference proteome</keyword>
<dbReference type="RefSeq" id="XP_017988057.1">
    <property type="nucleotide sequence ID" value="XM_018132662.1"/>
</dbReference>
<reference evidence="3 4" key="1">
    <citation type="submission" date="2016-01" db="EMBL/GenBank/DDBJ databases">
        <title>Genome sequence of the yeast Holleya sinecauda.</title>
        <authorList>
            <person name="Dietrich F.S."/>
        </authorList>
    </citation>
    <scope>NUCLEOTIDE SEQUENCE [LARGE SCALE GENOMIC DNA]</scope>
    <source>
        <strain evidence="3 4">ATCC 58844</strain>
    </source>
</reference>
<dbReference type="GO" id="GO:0046983">
    <property type="term" value="F:protein dimerization activity"/>
    <property type="evidence" value="ECO:0007669"/>
    <property type="project" value="InterPro"/>
</dbReference>
<evidence type="ECO:0000259" key="2">
    <source>
        <dbReference type="PROSITE" id="PS50888"/>
    </source>
</evidence>
<dbReference type="AlphaFoldDB" id="A0A109UZD0"/>
<dbReference type="EMBL" id="CP014245">
    <property type="protein sequence ID" value="AMD21061.1"/>
    <property type="molecule type" value="Genomic_DNA"/>
</dbReference>
<dbReference type="CDD" id="cd11395">
    <property type="entry name" value="bHLHzip_SREBP_like"/>
    <property type="match status" value="1"/>
</dbReference>
<feature type="compositionally biased region" description="Basic and acidic residues" evidence="1">
    <location>
        <begin position="117"/>
        <end position="135"/>
    </location>
</feature>
<dbReference type="OrthoDB" id="2133190at2759"/>
<feature type="domain" description="BHLH" evidence="2">
    <location>
        <begin position="199"/>
        <end position="272"/>
    </location>
</feature>
<feature type="compositionally biased region" description="Low complexity" evidence="1">
    <location>
        <begin position="145"/>
        <end position="157"/>
    </location>
</feature>
<feature type="region of interest" description="Disordered" evidence="1">
    <location>
        <begin position="117"/>
        <end position="204"/>
    </location>
</feature>
<dbReference type="SMART" id="SM00353">
    <property type="entry name" value="HLH"/>
    <property type="match status" value="1"/>
</dbReference>
<evidence type="ECO:0000313" key="4">
    <source>
        <dbReference type="Proteomes" id="UP000243052"/>
    </source>
</evidence>
<evidence type="ECO:0000313" key="3">
    <source>
        <dbReference type="EMBL" id="AMD21061.1"/>
    </source>
</evidence>
<feature type="compositionally biased region" description="Basic residues" evidence="1">
    <location>
        <begin position="186"/>
        <end position="198"/>
    </location>
</feature>
<dbReference type="InterPro" id="IPR011598">
    <property type="entry name" value="bHLH_dom"/>
</dbReference>
<dbReference type="SUPFAM" id="SSF47459">
    <property type="entry name" value="HLH, helix-loop-helix DNA-binding domain"/>
    <property type="match status" value="1"/>
</dbReference>
<dbReference type="PROSITE" id="PS50888">
    <property type="entry name" value="BHLH"/>
    <property type="match status" value="1"/>
</dbReference>
<accession>A0A109UZD0</accession>
<name>A0A109UZD0_9SACH</name>
<dbReference type="PANTHER" id="PTHR47336">
    <property type="entry name" value="TRANSCRIPTION FACTOR HMS1-RELATED"/>
    <property type="match status" value="1"/>
</dbReference>
<dbReference type="Gene3D" id="4.10.280.10">
    <property type="entry name" value="Helix-loop-helix DNA-binding domain"/>
    <property type="match status" value="1"/>
</dbReference>